<comment type="caution">
    <text evidence="3">The sequence shown here is derived from an EMBL/GenBank/DDBJ whole genome shotgun (WGS) entry which is preliminary data.</text>
</comment>
<evidence type="ECO:0000313" key="4">
    <source>
        <dbReference type="Proteomes" id="UP000297834"/>
    </source>
</evidence>
<accession>A0A4Y7XAD7</accession>
<gene>
    <name evidence="3" type="ORF">E2B99_10440</name>
</gene>
<dbReference type="OrthoDB" id="7871744at2"/>
<evidence type="ECO:0000259" key="2">
    <source>
        <dbReference type="Pfam" id="PF14302"/>
    </source>
</evidence>
<dbReference type="EMBL" id="SNTY01000047">
    <property type="protein sequence ID" value="TEU24971.1"/>
    <property type="molecule type" value="Genomic_DNA"/>
</dbReference>
<evidence type="ECO:0000256" key="1">
    <source>
        <dbReference type="SAM" id="SignalP"/>
    </source>
</evidence>
<sequence>MKHLLIKKLSFKQLVLAAVASGTVILTGCQTNQAIDTKVPVVKNGEVKAVKVKPIASFLIEISPRKALCDSINGGQIECLQYRNRYENNFNPLKTNIEGFNFEPGYSYILDVRQDVMQNPASGQLETKWVLNQIISKSVAPLAN</sequence>
<feature type="domain" description="DUF4377" evidence="2">
    <location>
        <begin position="62"/>
        <end position="137"/>
    </location>
</feature>
<reference evidence="3 4" key="1">
    <citation type="submission" date="2019-03" db="EMBL/GenBank/DDBJ databases">
        <title>Alkanindiges illinoisensis: a potential pathogenic isolated from ascites of a gastric cancer patient with abdominal metastasis.</title>
        <authorList>
            <person name="Hu X."/>
            <person name="Yang B."/>
            <person name="Yan X."/>
            <person name="Lin L."/>
            <person name="Zhao H."/>
            <person name="Zhou F."/>
            <person name="Su B."/>
            <person name="Chen J."/>
            <person name="Rui Y."/>
            <person name="Wang Q."/>
            <person name="Zheng L."/>
        </authorList>
    </citation>
    <scope>NUCLEOTIDE SEQUENCE [LARGE SCALE GENOMIC DNA]</scope>
    <source>
        <strain evidence="3 4">NFYY 23406</strain>
    </source>
</reference>
<organism evidence="3 4">
    <name type="scientific">Alkanindiges illinoisensis</name>
    <dbReference type="NCBI Taxonomy" id="197183"/>
    <lineage>
        <taxon>Bacteria</taxon>
        <taxon>Pseudomonadati</taxon>
        <taxon>Pseudomonadota</taxon>
        <taxon>Gammaproteobacteria</taxon>
        <taxon>Moraxellales</taxon>
        <taxon>Moraxellaceae</taxon>
        <taxon>Alkanindiges</taxon>
    </lineage>
</organism>
<dbReference type="Pfam" id="PF14302">
    <property type="entry name" value="DUF4377"/>
    <property type="match status" value="1"/>
</dbReference>
<dbReference type="InterPro" id="IPR025485">
    <property type="entry name" value="DUF4377"/>
</dbReference>
<protein>
    <submittedName>
        <fullName evidence="3">DUF4377 domain-containing protein</fullName>
    </submittedName>
</protein>
<proteinExistence type="predicted"/>
<keyword evidence="4" id="KW-1185">Reference proteome</keyword>
<dbReference type="PROSITE" id="PS51257">
    <property type="entry name" value="PROKAR_LIPOPROTEIN"/>
    <property type="match status" value="1"/>
</dbReference>
<name>A0A4Y7XAD7_9GAMM</name>
<feature type="signal peptide" evidence="1">
    <location>
        <begin position="1"/>
        <end position="17"/>
    </location>
</feature>
<feature type="chain" id="PRO_5021435391" evidence="1">
    <location>
        <begin position="18"/>
        <end position="144"/>
    </location>
</feature>
<dbReference type="AlphaFoldDB" id="A0A4Y7XAD7"/>
<evidence type="ECO:0000313" key="3">
    <source>
        <dbReference type="EMBL" id="TEU24971.1"/>
    </source>
</evidence>
<keyword evidence="1" id="KW-0732">Signal</keyword>
<dbReference type="RefSeq" id="WP_134244887.1">
    <property type="nucleotide sequence ID" value="NZ_SNTY01000047.1"/>
</dbReference>
<dbReference type="Proteomes" id="UP000297834">
    <property type="component" value="Unassembled WGS sequence"/>
</dbReference>